<evidence type="ECO:0000313" key="6">
    <source>
        <dbReference type="Proteomes" id="UP000469871"/>
    </source>
</evidence>
<comment type="caution">
    <text evidence="2">The sequence shown here is derived from an EMBL/GenBank/DDBJ whole genome shotgun (WGS) entry which is preliminary data.</text>
</comment>
<organism evidence="2 4">
    <name type="scientific">Enterococcus faecium</name>
    <name type="common">Streptococcus faecium</name>
    <dbReference type="NCBI Taxonomy" id="1352"/>
    <lineage>
        <taxon>Bacteria</taxon>
        <taxon>Bacillati</taxon>
        <taxon>Bacillota</taxon>
        <taxon>Bacilli</taxon>
        <taxon>Lactobacillales</taxon>
        <taxon>Enterococcaceae</taxon>
        <taxon>Enterococcus</taxon>
    </lineage>
</organism>
<evidence type="ECO:0000313" key="3">
    <source>
        <dbReference type="EMBL" id="RBS31475.1"/>
    </source>
</evidence>
<dbReference type="AlphaFoldDB" id="A0A1L2GN02"/>
<sequence>MAKLIVLGGLIYGGYWLYKYMLAHPNIDKGKVIKTVGVIIVGLIALTKKNNTNSPKIMRTYRCRGCGREISTSFNPSESPQGRDRCHTGYRHYWERID</sequence>
<dbReference type="Proteomes" id="UP000253144">
    <property type="component" value="Unassembled WGS sequence"/>
</dbReference>
<reference evidence="3 5" key="1">
    <citation type="submission" date="2015-06" db="EMBL/GenBank/DDBJ databases">
        <title>The Genome Sequence of Enterococcus faecium 131EA1.</title>
        <authorList>
            <consortium name="The Broad Institute Genomics Platform"/>
            <consortium name="The Broad Institute Genome Sequencing Center for Infectious Disease"/>
            <person name="Earl A.M."/>
            <person name="Van Tyne D."/>
            <person name="Lebreton F."/>
            <person name="Saavedra J.T."/>
            <person name="Gilmore M.S."/>
            <person name="Manson Mcguire A."/>
            <person name="Clock S."/>
            <person name="Crupain M."/>
            <person name="Rangan U."/>
            <person name="Young S."/>
            <person name="Abouelleil A."/>
            <person name="Cao P."/>
            <person name="Chapman S.B."/>
            <person name="Griggs A."/>
            <person name="Priest M."/>
            <person name="Shea T."/>
            <person name="Wortman J."/>
            <person name="Nusbaum C."/>
            <person name="Birren B."/>
        </authorList>
    </citation>
    <scope>NUCLEOTIDE SEQUENCE [LARGE SCALE GENOMIC DNA]</scope>
    <source>
        <strain evidence="3 5">131EA1</strain>
    </source>
</reference>
<evidence type="ECO:0000313" key="1">
    <source>
        <dbReference type="EMBL" id="KAB7577330.1"/>
    </source>
</evidence>
<dbReference type="Proteomes" id="UP000469871">
    <property type="component" value="Unassembled WGS sequence"/>
</dbReference>
<name>A0A1L2GN02_ENTFC</name>
<dbReference type="RefSeq" id="WP_002304106.1">
    <property type="nucleotide sequence ID" value="NZ_AP026566.1"/>
</dbReference>
<evidence type="ECO:0000313" key="4">
    <source>
        <dbReference type="Proteomes" id="UP000191171"/>
    </source>
</evidence>
<reference evidence="1 6" key="3">
    <citation type="submission" date="2019-10" db="EMBL/GenBank/DDBJ databases">
        <title>Evolutionary dynamics of vancomycin-resistant Enterococcus faecium during gastrointestinal tract colonization and bloodstream infection in immunocompromised pediatric patients.</title>
        <authorList>
            <person name="Chilambi G.S."/>
            <person name="Nordstrom H.R."/>
            <person name="Evans D.R."/>
            <person name="Ferrolino J."/>
            <person name="Hayden R.T."/>
            <person name="Maron G.M."/>
            <person name="Vo A.N."/>
            <person name="Gilmore M.S."/>
            <person name="Wolf J."/>
            <person name="Rosch J.W."/>
            <person name="Van Tyne D."/>
        </authorList>
    </citation>
    <scope>NUCLEOTIDE SEQUENCE [LARGE SCALE GENOMIC DNA]</scope>
    <source>
        <strain evidence="1 6">VRECG27</strain>
    </source>
</reference>
<dbReference type="Proteomes" id="UP000191171">
    <property type="component" value="Unassembled WGS sequence"/>
</dbReference>
<dbReference type="EMBL" id="LEQJ01000009">
    <property type="protein sequence ID" value="RBS31475.1"/>
    <property type="molecule type" value="Genomic_DNA"/>
</dbReference>
<evidence type="ECO:0000313" key="2">
    <source>
        <dbReference type="EMBL" id="OOL79956.1"/>
    </source>
</evidence>
<protein>
    <submittedName>
        <fullName evidence="2">Peptidase</fullName>
    </submittedName>
</protein>
<dbReference type="EMBL" id="MVGJ01000112">
    <property type="protein sequence ID" value="OOL79956.1"/>
    <property type="molecule type" value="Genomic_DNA"/>
</dbReference>
<accession>A0A1L2GN02</accession>
<evidence type="ECO:0000313" key="5">
    <source>
        <dbReference type="Proteomes" id="UP000253144"/>
    </source>
</evidence>
<gene>
    <name evidence="2" type="ORF">B1P95_13685</name>
    <name evidence="3" type="ORF">EB12_01660</name>
    <name evidence="1" type="ORF">GBM73_08385</name>
</gene>
<proteinExistence type="predicted"/>
<reference evidence="2 4" key="2">
    <citation type="submission" date="2017-02" db="EMBL/GenBank/DDBJ databases">
        <title>Clonality and virulence of isolates of VRE in Hematopoietic Stem Cell Transplanted (HSCT) patients.</title>
        <authorList>
            <person name="Marchi A.P."/>
            <person name="Martins R.C."/>
            <person name="Marie S.K."/>
            <person name="Levin A.S."/>
            <person name="Costa S.F."/>
        </authorList>
    </citation>
    <scope>NUCLEOTIDE SEQUENCE [LARGE SCALE GENOMIC DNA]</scope>
    <source>
        <strain evidence="2 4">LIM1759</strain>
    </source>
</reference>
<dbReference type="EMBL" id="WEFP01000001">
    <property type="protein sequence ID" value="KAB7577330.1"/>
    <property type="molecule type" value="Genomic_DNA"/>
</dbReference>